<dbReference type="RefSeq" id="WP_354663435.1">
    <property type="nucleotide sequence ID" value="NZ_JBEXAC010000002.1"/>
</dbReference>
<dbReference type="EMBL" id="JBEXAC010000002">
    <property type="protein sequence ID" value="MET7000882.1"/>
    <property type="molecule type" value="Genomic_DNA"/>
</dbReference>
<organism evidence="2 3">
    <name type="scientific">Chitinophaga defluvii</name>
    <dbReference type="NCBI Taxonomy" id="3163343"/>
    <lineage>
        <taxon>Bacteria</taxon>
        <taxon>Pseudomonadati</taxon>
        <taxon>Bacteroidota</taxon>
        <taxon>Chitinophagia</taxon>
        <taxon>Chitinophagales</taxon>
        <taxon>Chitinophagaceae</taxon>
        <taxon>Chitinophaga</taxon>
    </lineage>
</organism>
<protein>
    <submittedName>
        <fullName evidence="2">Uncharacterized protein</fullName>
    </submittedName>
</protein>
<keyword evidence="3" id="KW-1185">Reference proteome</keyword>
<dbReference type="Proteomes" id="UP001549749">
    <property type="component" value="Unassembled WGS sequence"/>
</dbReference>
<gene>
    <name evidence="2" type="ORF">ABR189_26095</name>
</gene>
<comment type="caution">
    <text evidence="2">The sequence shown here is derived from an EMBL/GenBank/DDBJ whole genome shotgun (WGS) entry which is preliminary data.</text>
</comment>
<reference evidence="2 3" key="1">
    <citation type="submission" date="2024-06" db="EMBL/GenBank/DDBJ databases">
        <title>Chitinophaga defluvii sp. nov., isolated from municipal sewage.</title>
        <authorList>
            <person name="Zhang L."/>
        </authorList>
    </citation>
    <scope>NUCLEOTIDE SEQUENCE [LARGE SCALE GENOMIC DNA]</scope>
    <source>
        <strain evidence="2 3">H8</strain>
    </source>
</reference>
<evidence type="ECO:0000313" key="3">
    <source>
        <dbReference type="Proteomes" id="UP001549749"/>
    </source>
</evidence>
<evidence type="ECO:0000256" key="1">
    <source>
        <dbReference type="SAM" id="SignalP"/>
    </source>
</evidence>
<feature type="chain" id="PRO_5045493414" evidence="1">
    <location>
        <begin position="25"/>
        <end position="314"/>
    </location>
</feature>
<proteinExistence type="predicted"/>
<evidence type="ECO:0000313" key="2">
    <source>
        <dbReference type="EMBL" id="MET7000882.1"/>
    </source>
</evidence>
<name>A0ABV2TDX4_9BACT</name>
<keyword evidence="1" id="KW-0732">Signal</keyword>
<sequence>MRRICNCIAVCVTVCLLPFNNIYAQDTARYKGMTVNLDEVVVQAKRIGFDVNSFIRRVEEDTTFYRAFKNLHIIGFSAENDIRVFNKKGEVQASLKSHTKQVMTGKCRTMEVLDETVTGDFYTSRGKYNYYTAELYGNLFITKGTVCTDEDGEPVEKSSGSLAKHKAQLKQLIFNPGKPIRGVPIIGAKVAIFDPEVMRFYDFSISAEDYLGTTPCYVFTAKAKKDLNRIDRADVVIDELITYFNKDNFEILGRKYSLSYKTLLFDFNVKMNVQMTKQYGLLIPALVTYNGTWNVPFKKRETAAFVARFHDFSR</sequence>
<feature type="signal peptide" evidence="1">
    <location>
        <begin position="1"/>
        <end position="24"/>
    </location>
</feature>
<accession>A0ABV2TDX4</accession>